<dbReference type="RefSeq" id="WP_168880591.1">
    <property type="nucleotide sequence ID" value="NZ_JABAIL010000001.1"/>
</dbReference>
<evidence type="ECO:0000256" key="1">
    <source>
        <dbReference type="PROSITE-ProRule" id="PRU00110"/>
    </source>
</evidence>
<dbReference type="PROSITE" id="PS50894">
    <property type="entry name" value="HPT"/>
    <property type="match status" value="1"/>
</dbReference>
<gene>
    <name evidence="3" type="ORF">HGP29_01760</name>
</gene>
<reference evidence="3 4" key="1">
    <citation type="submission" date="2020-04" db="EMBL/GenBank/DDBJ databases">
        <title>Flammeovirga sp. SR4, a novel species isolated from seawater.</title>
        <authorList>
            <person name="Wang X."/>
        </authorList>
    </citation>
    <scope>NUCLEOTIDE SEQUENCE [LARGE SCALE GENOMIC DNA]</scope>
    <source>
        <strain evidence="3 4">SR4</strain>
    </source>
</reference>
<dbReference type="Pfam" id="PF01627">
    <property type="entry name" value="Hpt"/>
    <property type="match status" value="1"/>
</dbReference>
<evidence type="ECO:0000313" key="3">
    <source>
        <dbReference type="EMBL" id="NLR89907.1"/>
    </source>
</evidence>
<protein>
    <recommendedName>
        <fullName evidence="2">HPt domain-containing protein</fullName>
    </recommendedName>
</protein>
<keyword evidence="1" id="KW-0597">Phosphoprotein</keyword>
<dbReference type="SUPFAM" id="SSF47226">
    <property type="entry name" value="Histidine-containing phosphotransfer domain, HPT domain"/>
    <property type="match status" value="1"/>
</dbReference>
<dbReference type="GO" id="GO:0000160">
    <property type="term" value="P:phosphorelay signal transduction system"/>
    <property type="evidence" value="ECO:0007669"/>
    <property type="project" value="InterPro"/>
</dbReference>
<feature type="domain" description="HPt" evidence="2">
    <location>
        <begin position="18"/>
        <end position="112"/>
    </location>
</feature>
<dbReference type="InterPro" id="IPR036641">
    <property type="entry name" value="HPT_dom_sf"/>
</dbReference>
<dbReference type="Proteomes" id="UP000585050">
    <property type="component" value="Unassembled WGS sequence"/>
</dbReference>
<dbReference type="GO" id="GO:0004672">
    <property type="term" value="F:protein kinase activity"/>
    <property type="evidence" value="ECO:0007669"/>
    <property type="project" value="UniProtKB-ARBA"/>
</dbReference>
<dbReference type="Gene3D" id="1.20.120.160">
    <property type="entry name" value="HPT domain"/>
    <property type="match status" value="1"/>
</dbReference>
<dbReference type="EMBL" id="JABAIL010000001">
    <property type="protein sequence ID" value="NLR89907.1"/>
    <property type="molecule type" value="Genomic_DNA"/>
</dbReference>
<evidence type="ECO:0000259" key="2">
    <source>
        <dbReference type="PROSITE" id="PS50894"/>
    </source>
</evidence>
<proteinExistence type="predicted"/>
<dbReference type="AlphaFoldDB" id="A0A7X8SGX6"/>
<keyword evidence="4" id="KW-1185">Reference proteome</keyword>
<comment type="caution">
    <text evidence="3">The sequence shown here is derived from an EMBL/GenBank/DDBJ whole genome shotgun (WGS) entry which is preliminary data.</text>
</comment>
<accession>A0A7X8SGX6</accession>
<name>A0A7X8SGX6_9BACT</name>
<evidence type="ECO:0000313" key="4">
    <source>
        <dbReference type="Proteomes" id="UP000585050"/>
    </source>
</evidence>
<organism evidence="3 4">
    <name type="scientific">Flammeovirga agarivorans</name>
    <dbReference type="NCBI Taxonomy" id="2726742"/>
    <lineage>
        <taxon>Bacteria</taxon>
        <taxon>Pseudomonadati</taxon>
        <taxon>Bacteroidota</taxon>
        <taxon>Cytophagia</taxon>
        <taxon>Cytophagales</taxon>
        <taxon>Flammeovirgaceae</taxon>
        <taxon>Flammeovirga</taxon>
    </lineage>
</organism>
<sequence length="114" mass="13079">MEKTRIDLSYLETFAGGDNALISEMMERFIIDAPVQLSEINTAINNNDWKNAYKSLHSFKSSVNFIAIQPIKDLVLSMEKMAKEEHDTHLLSDQFALLQTECNFLIDEIKINLL</sequence>
<dbReference type="InterPro" id="IPR008207">
    <property type="entry name" value="Sig_transdc_His_kin_Hpt_dom"/>
</dbReference>
<feature type="modified residue" description="Phosphohistidine" evidence="1">
    <location>
        <position position="57"/>
    </location>
</feature>